<feature type="region of interest" description="Disordered" evidence="1">
    <location>
        <begin position="32"/>
        <end position="77"/>
    </location>
</feature>
<dbReference type="EMBL" id="CYKH01001635">
    <property type="protein sequence ID" value="CUG88389.1"/>
    <property type="molecule type" value="Genomic_DNA"/>
</dbReference>
<accession>A0A0S4JIZ5</accession>
<keyword evidence="2" id="KW-0732">Signal</keyword>
<dbReference type="GO" id="GO:0016740">
    <property type="term" value="F:transferase activity"/>
    <property type="evidence" value="ECO:0007669"/>
    <property type="project" value="UniProtKB-KW"/>
</dbReference>
<keyword evidence="4" id="KW-1185">Reference proteome</keyword>
<feature type="chain" id="PRO_5006622387" evidence="2">
    <location>
        <begin position="29"/>
        <end position="522"/>
    </location>
</feature>
<dbReference type="VEuPathDB" id="TriTrypDB:BSAL_15170"/>
<gene>
    <name evidence="3" type="ORF">BSAL_15170</name>
</gene>
<proteinExistence type="predicted"/>
<dbReference type="Proteomes" id="UP000051952">
    <property type="component" value="Unassembled WGS sequence"/>
</dbReference>
<name>A0A0S4JIZ5_BODSA</name>
<evidence type="ECO:0000256" key="1">
    <source>
        <dbReference type="SAM" id="MobiDB-lite"/>
    </source>
</evidence>
<dbReference type="AlphaFoldDB" id="A0A0S4JIZ5"/>
<feature type="compositionally biased region" description="Basic and acidic residues" evidence="1">
    <location>
        <begin position="59"/>
        <end position="71"/>
    </location>
</feature>
<protein>
    <submittedName>
        <fullName evidence="3">Membrane-associated protein, putative</fullName>
    </submittedName>
</protein>
<dbReference type="OrthoDB" id="20368at2759"/>
<evidence type="ECO:0000313" key="4">
    <source>
        <dbReference type="Proteomes" id="UP000051952"/>
    </source>
</evidence>
<reference evidence="4" key="1">
    <citation type="submission" date="2015-09" db="EMBL/GenBank/DDBJ databases">
        <authorList>
            <consortium name="Pathogen Informatics"/>
        </authorList>
    </citation>
    <scope>NUCLEOTIDE SEQUENCE [LARGE SCALE GENOMIC DNA]</scope>
    <source>
        <strain evidence="4">Lake Konstanz</strain>
    </source>
</reference>
<evidence type="ECO:0000313" key="3">
    <source>
        <dbReference type="EMBL" id="CUG88389.1"/>
    </source>
</evidence>
<organism evidence="3 4">
    <name type="scientific">Bodo saltans</name>
    <name type="common">Flagellated protozoan</name>
    <dbReference type="NCBI Taxonomy" id="75058"/>
    <lineage>
        <taxon>Eukaryota</taxon>
        <taxon>Discoba</taxon>
        <taxon>Euglenozoa</taxon>
        <taxon>Kinetoplastea</taxon>
        <taxon>Metakinetoplastina</taxon>
        <taxon>Eubodonida</taxon>
        <taxon>Bodonidae</taxon>
        <taxon>Bodo</taxon>
    </lineage>
</organism>
<dbReference type="GO" id="GO:0006004">
    <property type="term" value="P:fucose metabolic process"/>
    <property type="evidence" value="ECO:0007669"/>
    <property type="project" value="UniProtKB-KW"/>
</dbReference>
<sequence length="522" mass="58161">MNASIARFLAALIVVSLVLLVALHSSASSTTTAGEELNRSVDGPGHITYSTLNSSPHGAARENDEKKRDDIQNPFQSPSFDVCERLRRALRGNNNTTADFGEVYQQKKLLPSKSRLVFRILIPRVGVGLCNVRAYLLDNLVLAAIVGADVVLPDVHVLVKSCYFKQTNTTQRRKKSSTLSCFTKHSESIAKQLEGYFDVHHLRAEWKRFCPSMTLYHDRRSEGSRGPFLEELGSMAARQPFSEAIDVESTRSDQDAVENNVEKRINKIDTDIRRWLATQGRGGASAFVVNIRRFPIWDWSLPVVDASLGELRRAVGASLRSSQYIMRAAARVVEHLNALGEASGNGRRFCGAHLRSEPDIQHMASFANGTRLTDTYLEAVLAAGTKQCGLVYVAAGTKEHLDRFSALASAHNITLITMRSLIKSTTLLQETAGWSYSQKSVLEYEILAASHKFFGASVSSFSWNLAMRRYFARSTDTLPLHHIIRPLQSITYHDALSTLYFGTNRSHAIRSHEHRALQGMWP</sequence>
<feature type="signal peptide" evidence="2">
    <location>
        <begin position="1"/>
        <end position="28"/>
    </location>
</feature>
<evidence type="ECO:0000256" key="2">
    <source>
        <dbReference type="SAM" id="SignalP"/>
    </source>
</evidence>
<dbReference type="CDD" id="cd11296">
    <property type="entry name" value="O-FucT_like"/>
    <property type="match status" value="1"/>
</dbReference>
<dbReference type="Gene3D" id="3.40.50.11350">
    <property type="match status" value="1"/>
</dbReference>